<dbReference type="RefSeq" id="WP_158089623.1">
    <property type="nucleotide sequence ID" value="NZ_LVJN01000021.1"/>
</dbReference>
<evidence type="ECO:0000256" key="4">
    <source>
        <dbReference type="ARBA" id="ARBA00023065"/>
    </source>
</evidence>
<keyword evidence="6 8" id="KW-0139">CF(1)</keyword>
<keyword evidence="5 8" id="KW-0472">Membrane</keyword>
<evidence type="ECO:0000256" key="5">
    <source>
        <dbReference type="ARBA" id="ARBA00023136"/>
    </source>
</evidence>
<keyword evidence="2 8" id="KW-0813">Transport</keyword>
<dbReference type="InterPro" id="IPR026015">
    <property type="entry name" value="ATP_synth_OSCP/delta_N_sf"/>
</dbReference>
<evidence type="ECO:0000313" key="9">
    <source>
        <dbReference type="EMBL" id="OSM00029.1"/>
    </source>
</evidence>
<keyword evidence="4 8" id="KW-0406">Ion transport</keyword>
<dbReference type="GO" id="GO:0046933">
    <property type="term" value="F:proton-transporting ATP synthase activity, rotational mechanism"/>
    <property type="evidence" value="ECO:0007669"/>
    <property type="project" value="UniProtKB-UniRule"/>
</dbReference>
<evidence type="ECO:0000313" key="10">
    <source>
        <dbReference type="Proteomes" id="UP000194003"/>
    </source>
</evidence>
<comment type="function">
    <text evidence="8">F(1)F(0) ATP synthase produces ATP from ADP in the presence of a proton or sodium gradient. F-type ATPases consist of two structural domains, F(1) containing the extramembraneous catalytic core and F(0) containing the membrane proton channel, linked together by a central stalk and a peripheral stalk. During catalysis, ATP synthesis in the catalytic domain of F(1) is coupled via a rotary mechanism of the central stalk subunits to proton translocation.</text>
</comment>
<dbReference type="EMBL" id="LVJN01000021">
    <property type="protein sequence ID" value="OSM00029.1"/>
    <property type="molecule type" value="Genomic_DNA"/>
</dbReference>
<dbReference type="Pfam" id="PF00213">
    <property type="entry name" value="OSCP"/>
    <property type="match status" value="1"/>
</dbReference>
<name>A0A1Y2JYR4_9PROT</name>
<sequence length="179" mass="19570">MHDSTIAKRYASALAELAAEQNALEVVGQDLAQFNELIAETPAFAQLLTNPTAAKSEQHAALTTYIDKAEPQPVSANFLRLLLDKRRMNIFSDIVAAYQRDLDARAGKIAVRVQTPKALLKRQSDALGASLSAATGKQVELELEEKPELLGGLVVQVGSVMMDYSVRNQLHRLKEIMKG</sequence>
<dbReference type="OrthoDB" id="9796185at2"/>
<proteinExistence type="inferred from homology"/>
<evidence type="ECO:0000256" key="6">
    <source>
        <dbReference type="ARBA" id="ARBA00023196"/>
    </source>
</evidence>
<dbReference type="Proteomes" id="UP000194003">
    <property type="component" value="Unassembled WGS sequence"/>
</dbReference>
<evidence type="ECO:0000256" key="3">
    <source>
        <dbReference type="ARBA" id="ARBA00022781"/>
    </source>
</evidence>
<dbReference type="Gene3D" id="1.10.520.20">
    <property type="entry name" value="N-terminal domain of the delta subunit of the F1F0-ATP synthase"/>
    <property type="match status" value="1"/>
</dbReference>
<evidence type="ECO:0000256" key="8">
    <source>
        <dbReference type="HAMAP-Rule" id="MF_01416"/>
    </source>
</evidence>
<dbReference type="NCBIfam" id="TIGR01145">
    <property type="entry name" value="ATP_synt_delta"/>
    <property type="match status" value="1"/>
</dbReference>
<evidence type="ECO:0000256" key="1">
    <source>
        <dbReference type="ARBA" id="ARBA00004370"/>
    </source>
</evidence>
<comment type="function">
    <text evidence="8">This protein is part of the stalk that links CF(0) to CF(1). It either transmits conformational changes from CF(0) to CF(1) or is implicated in proton conduction.</text>
</comment>
<comment type="similarity">
    <text evidence="8">Belongs to the ATPase delta chain family.</text>
</comment>
<dbReference type="SUPFAM" id="SSF47928">
    <property type="entry name" value="N-terminal domain of the delta subunit of the F1F0-ATP synthase"/>
    <property type="match status" value="1"/>
</dbReference>
<dbReference type="PANTHER" id="PTHR11910">
    <property type="entry name" value="ATP SYNTHASE DELTA CHAIN"/>
    <property type="match status" value="1"/>
</dbReference>
<dbReference type="GO" id="GO:0005886">
    <property type="term" value="C:plasma membrane"/>
    <property type="evidence" value="ECO:0007669"/>
    <property type="project" value="UniProtKB-SubCell"/>
</dbReference>
<evidence type="ECO:0000256" key="2">
    <source>
        <dbReference type="ARBA" id="ARBA00022448"/>
    </source>
</evidence>
<keyword evidence="10" id="KW-1185">Reference proteome</keyword>
<dbReference type="GO" id="GO:0045259">
    <property type="term" value="C:proton-transporting ATP synthase complex"/>
    <property type="evidence" value="ECO:0007669"/>
    <property type="project" value="UniProtKB-KW"/>
</dbReference>
<dbReference type="STRING" id="1434232.MAIT1_00436"/>
<evidence type="ECO:0000256" key="7">
    <source>
        <dbReference type="ARBA" id="ARBA00023310"/>
    </source>
</evidence>
<keyword evidence="3 8" id="KW-0375">Hydrogen ion transport</keyword>
<keyword evidence="7 8" id="KW-0066">ATP synthesis</keyword>
<protein>
    <recommendedName>
        <fullName evidence="8">ATP synthase subunit delta</fullName>
    </recommendedName>
    <alternativeName>
        <fullName evidence="8">ATP synthase F(1) sector subunit delta</fullName>
    </alternativeName>
    <alternativeName>
        <fullName evidence="8">F-type ATPase subunit delta</fullName>
        <shortName evidence="8">F-ATPase subunit delta</shortName>
    </alternativeName>
</protein>
<dbReference type="InterPro" id="IPR000711">
    <property type="entry name" value="ATPase_OSCP/dsu"/>
</dbReference>
<comment type="subcellular location">
    <subcellularLocation>
        <location evidence="8">Cell membrane</location>
        <topology evidence="8">Peripheral membrane protein</topology>
    </subcellularLocation>
    <subcellularLocation>
        <location evidence="1">Membrane</location>
    </subcellularLocation>
</comment>
<comment type="caution">
    <text evidence="9">The sequence shown here is derived from an EMBL/GenBank/DDBJ whole genome shotgun (WGS) entry which is preliminary data.</text>
</comment>
<accession>A0A1Y2JYR4</accession>
<reference evidence="9 10" key="1">
    <citation type="journal article" date="2016" name="BMC Genomics">
        <title>Combined genomic and structural analyses of a cultured magnetotactic bacterium reveals its niche adaptation to a dynamic environment.</title>
        <authorList>
            <person name="Araujo A.C."/>
            <person name="Morillo V."/>
            <person name="Cypriano J."/>
            <person name="Teixeira L.C."/>
            <person name="Leao P."/>
            <person name="Lyra S."/>
            <person name="Almeida L.G."/>
            <person name="Bazylinski D.A."/>
            <person name="Vasconcellos A.T."/>
            <person name="Abreu F."/>
            <person name="Lins U."/>
        </authorList>
    </citation>
    <scope>NUCLEOTIDE SEQUENCE [LARGE SCALE GENOMIC DNA]</scope>
    <source>
        <strain evidence="9 10">IT-1</strain>
    </source>
</reference>
<dbReference type="PRINTS" id="PR00125">
    <property type="entry name" value="ATPASEDELTA"/>
</dbReference>
<organism evidence="9 10">
    <name type="scientific">Magnetofaba australis IT-1</name>
    <dbReference type="NCBI Taxonomy" id="1434232"/>
    <lineage>
        <taxon>Bacteria</taxon>
        <taxon>Pseudomonadati</taxon>
        <taxon>Pseudomonadota</taxon>
        <taxon>Magnetococcia</taxon>
        <taxon>Magnetococcales</taxon>
        <taxon>Magnetococcaceae</taxon>
        <taxon>Magnetofaba</taxon>
    </lineage>
</organism>
<gene>
    <name evidence="8" type="primary">atpH</name>
    <name evidence="9" type="ORF">MAIT1_00436</name>
</gene>
<keyword evidence="8" id="KW-1003">Cell membrane</keyword>
<dbReference type="AlphaFoldDB" id="A0A1Y2JYR4"/>
<dbReference type="HAMAP" id="MF_01416">
    <property type="entry name" value="ATP_synth_delta_bact"/>
    <property type="match status" value="1"/>
</dbReference>